<dbReference type="PANTHER" id="PTHR24276">
    <property type="entry name" value="POLYSERASE-RELATED"/>
    <property type="match status" value="1"/>
</dbReference>
<evidence type="ECO:0000256" key="5">
    <source>
        <dbReference type="ARBA" id="ARBA00024195"/>
    </source>
</evidence>
<dbReference type="SUPFAM" id="SSF50494">
    <property type="entry name" value="Trypsin-like serine proteases"/>
    <property type="match status" value="1"/>
</dbReference>
<dbReference type="InterPro" id="IPR001314">
    <property type="entry name" value="Peptidase_S1A"/>
</dbReference>
<feature type="region of interest" description="Disordered" evidence="6">
    <location>
        <begin position="257"/>
        <end position="320"/>
    </location>
</feature>
<dbReference type="InterPro" id="IPR018114">
    <property type="entry name" value="TRYPSIN_HIS"/>
</dbReference>
<keyword evidence="1" id="KW-0645">Protease</keyword>
<evidence type="ECO:0000313" key="9">
    <source>
        <dbReference type="EMBL" id="KAG5669780.1"/>
    </source>
</evidence>
<dbReference type="InterPro" id="IPR001254">
    <property type="entry name" value="Trypsin_dom"/>
</dbReference>
<evidence type="ECO:0000256" key="6">
    <source>
        <dbReference type="SAM" id="MobiDB-lite"/>
    </source>
</evidence>
<dbReference type="GO" id="GO:0006508">
    <property type="term" value="P:proteolysis"/>
    <property type="evidence" value="ECO:0007669"/>
    <property type="project" value="UniProtKB-KW"/>
</dbReference>
<dbReference type="InterPro" id="IPR009003">
    <property type="entry name" value="Peptidase_S1_PA"/>
</dbReference>
<dbReference type="PROSITE" id="PS00134">
    <property type="entry name" value="TRYPSIN_HIS"/>
    <property type="match status" value="1"/>
</dbReference>
<dbReference type="GO" id="GO:0004252">
    <property type="term" value="F:serine-type endopeptidase activity"/>
    <property type="evidence" value="ECO:0007669"/>
    <property type="project" value="InterPro"/>
</dbReference>
<evidence type="ECO:0000256" key="1">
    <source>
        <dbReference type="ARBA" id="ARBA00022670"/>
    </source>
</evidence>
<dbReference type="CDD" id="cd00190">
    <property type="entry name" value="Tryp_SPc"/>
    <property type="match status" value="1"/>
</dbReference>
<name>A0A9J6BIY1_POLVA</name>
<evidence type="ECO:0000256" key="2">
    <source>
        <dbReference type="ARBA" id="ARBA00022801"/>
    </source>
</evidence>
<proteinExistence type="inferred from homology"/>
<dbReference type="PRINTS" id="PR00722">
    <property type="entry name" value="CHYMOTRYPSIN"/>
</dbReference>
<dbReference type="PROSITE" id="PS50240">
    <property type="entry name" value="TRYPSIN_DOM"/>
    <property type="match status" value="1"/>
</dbReference>
<evidence type="ECO:0000256" key="4">
    <source>
        <dbReference type="ARBA" id="ARBA00023157"/>
    </source>
</evidence>
<feature type="compositionally biased region" description="Acidic residues" evidence="6">
    <location>
        <begin position="258"/>
        <end position="274"/>
    </location>
</feature>
<dbReference type="Gene3D" id="2.40.10.10">
    <property type="entry name" value="Trypsin-like serine proteases"/>
    <property type="match status" value="1"/>
</dbReference>
<keyword evidence="2" id="KW-0378">Hydrolase</keyword>
<dbReference type="OrthoDB" id="5565075at2759"/>
<evidence type="ECO:0000256" key="7">
    <source>
        <dbReference type="SAM" id="SignalP"/>
    </source>
</evidence>
<evidence type="ECO:0000259" key="8">
    <source>
        <dbReference type="PROSITE" id="PS50240"/>
    </source>
</evidence>
<keyword evidence="4" id="KW-1015">Disulfide bond</keyword>
<dbReference type="SMART" id="SM00020">
    <property type="entry name" value="Tryp_SPc"/>
    <property type="match status" value="1"/>
</dbReference>
<feature type="chain" id="PRO_5039954761" description="Peptidase S1 domain-containing protein" evidence="7">
    <location>
        <begin position="20"/>
        <end position="320"/>
    </location>
</feature>
<dbReference type="InterPro" id="IPR050430">
    <property type="entry name" value="Peptidase_S1"/>
</dbReference>
<evidence type="ECO:0000256" key="3">
    <source>
        <dbReference type="ARBA" id="ARBA00022825"/>
    </source>
</evidence>
<dbReference type="Proteomes" id="UP001107558">
    <property type="component" value="Chromosome 3"/>
</dbReference>
<feature type="compositionally biased region" description="Acidic residues" evidence="6">
    <location>
        <begin position="282"/>
        <end position="299"/>
    </location>
</feature>
<keyword evidence="7" id="KW-0732">Signal</keyword>
<gene>
    <name evidence="9" type="ORF">PVAND_000073</name>
</gene>
<feature type="compositionally biased region" description="Basic and acidic residues" evidence="6">
    <location>
        <begin position="300"/>
        <end position="311"/>
    </location>
</feature>
<sequence length="320" mass="35882">MEKSFIFIHFSSIFLQTFAIYDGNTAKPNQFLHVALILTPDSFCTGSIITNTHILTAAHCLRDTDKVTIHIGTQSIEKDSLEGTTYVSDNFYIHENFEMPSAVDDIGIIKLPQPLEFNHNIQQIAISTKKNIETDGKDKKVFLSGWGHTVNREDVAENLQYTQMTLISLNECKKYKKHYIEDLGKNHICAKKIKGMPCSGDSGSALIKDNKIVGILSYVKDAKNGKKIKNDCKANVPAVSLRISSYLAWISEKTGIQFDEDDNEEDNSESEGDNEIQLSDSSSEDEDNDEANESEDDDSNEKSDEENKNFEEDNGSDDNE</sequence>
<evidence type="ECO:0000313" key="10">
    <source>
        <dbReference type="Proteomes" id="UP001107558"/>
    </source>
</evidence>
<keyword evidence="10" id="KW-1185">Reference proteome</keyword>
<comment type="caution">
    <text evidence="9">The sequence shown here is derived from an EMBL/GenBank/DDBJ whole genome shotgun (WGS) entry which is preliminary data.</text>
</comment>
<organism evidence="9 10">
    <name type="scientific">Polypedilum vanderplanki</name>
    <name type="common">Sleeping chironomid midge</name>
    <dbReference type="NCBI Taxonomy" id="319348"/>
    <lineage>
        <taxon>Eukaryota</taxon>
        <taxon>Metazoa</taxon>
        <taxon>Ecdysozoa</taxon>
        <taxon>Arthropoda</taxon>
        <taxon>Hexapoda</taxon>
        <taxon>Insecta</taxon>
        <taxon>Pterygota</taxon>
        <taxon>Neoptera</taxon>
        <taxon>Endopterygota</taxon>
        <taxon>Diptera</taxon>
        <taxon>Nematocera</taxon>
        <taxon>Chironomoidea</taxon>
        <taxon>Chironomidae</taxon>
        <taxon>Chironominae</taxon>
        <taxon>Polypedilum</taxon>
        <taxon>Polypedilum</taxon>
    </lineage>
</organism>
<dbReference type="EMBL" id="JADBJN010000003">
    <property type="protein sequence ID" value="KAG5669780.1"/>
    <property type="molecule type" value="Genomic_DNA"/>
</dbReference>
<dbReference type="Pfam" id="PF00089">
    <property type="entry name" value="Trypsin"/>
    <property type="match status" value="1"/>
</dbReference>
<dbReference type="InterPro" id="IPR043504">
    <property type="entry name" value="Peptidase_S1_PA_chymotrypsin"/>
</dbReference>
<accession>A0A9J6BIY1</accession>
<protein>
    <recommendedName>
        <fullName evidence="8">Peptidase S1 domain-containing protein</fullName>
    </recommendedName>
</protein>
<feature type="signal peptide" evidence="7">
    <location>
        <begin position="1"/>
        <end position="19"/>
    </location>
</feature>
<reference evidence="9" key="1">
    <citation type="submission" date="2021-03" db="EMBL/GenBank/DDBJ databases">
        <title>Chromosome level genome of the anhydrobiotic midge Polypedilum vanderplanki.</title>
        <authorList>
            <person name="Yoshida Y."/>
            <person name="Kikawada T."/>
            <person name="Gusev O."/>
        </authorList>
    </citation>
    <scope>NUCLEOTIDE SEQUENCE</scope>
    <source>
        <strain evidence="9">NIAS01</strain>
        <tissue evidence="9">Whole body or cell culture</tissue>
    </source>
</reference>
<dbReference type="PANTHER" id="PTHR24276:SF98">
    <property type="entry name" value="FI18310P1-RELATED"/>
    <property type="match status" value="1"/>
</dbReference>
<keyword evidence="3" id="KW-0720">Serine protease</keyword>
<feature type="domain" description="Peptidase S1" evidence="8">
    <location>
        <begin position="20"/>
        <end position="255"/>
    </location>
</feature>
<comment type="similarity">
    <text evidence="5">Belongs to the peptidase S1 family. CLIP subfamily.</text>
</comment>
<dbReference type="FunFam" id="2.40.10.10:FF:000068">
    <property type="entry name" value="transmembrane protease serine 2"/>
    <property type="match status" value="1"/>
</dbReference>
<dbReference type="AlphaFoldDB" id="A0A9J6BIY1"/>